<dbReference type="AlphaFoldDB" id="A0A0Q0YKU1"/>
<dbReference type="NCBIfam" id="TIGR03988">
    <property type="entry name" value="antisig_RsrA"/>
    <property type="match status" value="1"/>
</dbReference>
<name>A0A0Q0YKU1_9CORY</name>
<dbReference type="Proteomes" id="UP000050488">
    <property type="component" value="Unassembled WGS sequence"/>
</dbReference>
<protein>
    <submittedName>
        <fullName evidence="1">Anti-sigma factor RsrA</fullName>
    </submittedName>
</protein>
<gene>
    <name evidence="1" type="primary">rsrA</name>
    <name evidence="1" type="ORF">Clow_00618</name>
</gene>
<proteinExistence type="predicted"/>
<dbReference type="EMBL" id="LKEV01000001">
    <property type="protein sequence ID" value="KQB87559.1"/>
    <property type="molecule type" value="Genomic_DNA"/>
</dbReference>
<dbReference type="PATRIC" id="fig|1544413.3.peg.623"/>
<keyword evidence="2" id="KW-1185">Reference proteome</keyword>
<dbReference type="RefSeq" id="WP_069724553.1">
    <property type="nucleotide sequence ID" value="NZ_JAUSQY010000001.1"/>
</dbReference>
<dbReference type="STRING" id="1544413.Clow_00618"/>
<evidence type="ECO:0000313" key="1">
    <source>
        <dbReference type="EMBL" id="KQB87559.1"/>
    </source>
</evidence>
<comment type="caution">
    <text evidence="1">The sequence shown here is derived from an EMBL/GenBank/DDBJ whole genome shotgun (WGS) entry which is preliminary data.</text>
</comment>
<sequence length="86" mass="9564">MSDSDKEPCGCQCTEVQGEMSELFDAALSPQECEALRQKIASCPECFSRLEREEAIRALMRSCCGADHAPVMLRQKITAQIRIVRG</sequence>
<accession>A0A0Q0YKU1</accession>
<dbReference type="InterPro" id="IPR024020">
    <property type="entry name" value="Anit_sigma_mycothiol_RsrA"/>
</dbReference>
<dbReference type="OrthoDB" id="4410600at2"/>
<organism evidence="1 2">
    <name type="scientific">Corynebacterium lowii</name>
    <dbReference type="NCBI Taxonomy" id="1544413"/>
    <lineage>
        <taxon>Bacteria</taxon>
        <taxon>Bacillati</taxon>
        <taxon>Actinomycetota</taxon>
        <taxon>Actinomycetes</taxon>
        <taxon>Mycobacteriales</taxon>
        <taxon>Corynebacteriaceae</taxon>
        <taxon>Corynebacterium</taxon>
    </lineage>
</organism>
<evidence type="ECO:0000313" key="2">
    <source>
        <dbReference type="Proteomes" id="UP000050488"/>
    </source>
</evidence>
<reference evidence="1 2" key="1">
    <citation type="submission" date="2015-10" db="EMBL/GenBank/DDBJ databases">
        <title>Corynebacteirum lowii and Corynebacterium oculi species nova, derived from human clinical disease and and emended description of Corynebacterium mastiditis.</title>
        <authorList>
            <person name="Bernard K."/>
            <person name="Pacheco A.L."/>
            <person name="Mcdougall C."/>
            <person name="Burtx T."/>
            <person name="Weibe D."/>
            <person name="Tyler S."/>
            <person name="Olson A.B."/>
            <person name="Cnockaert M."/>
            <person name="Eguchi H."/>
            <person name="Kuwahara T."/>
            <person name="Nakayama-Imaohji H."/>
            <person name="Boudewijins M."/>
            <person name="Van Hoecke F."/>
            <person name="Bernier A.-M."/>
            <person name="Vandamme P."/>
        </authorList>
    </citation>
    <scope>NUCLEOTIDE SEQUENCE [LARGE SCALE GENOMIC DNA]</scope>
    <source>
        <strain evidence="1 2">NML 130206</strain>
    </source>
</reference>